<proteinExistence type="predicted"/>
<dbReference type="AlphaFoldDB" id="A0AAU0UQ68"/>
<sequence>MKYIRRKHHVRWWFVIVLAELMLGSALLALLPGPFYSATSENLPLLKPLVTANTTRLYGKNHIETAAAISEAIYPATFTDNKPGAVILTPDNDWRTALTAVGLIHHPIDAPVLFIRRNEIPKVTMQELKRLDPEGVFLDGNVKVYVVGDVADSVLTDLSNEGYKYRHFNKRQYSQLAYSIDEYKATMEANHQDEVLLLPADAPEYALLAAPWVAHMGHTILFVERDKVPEETIKALKKRPVDAYIYLFGPEKVISTQVAKSLSQYGHVQRIPGDNPQAFSVGFAGYKDIGRNQGYWLWQSSRSFGWGVSEAGHNITFVNPDQPFDAVAAALLSHKGKHGPMLWVGRADVAPEVVKYLQLIKPFYLSNQEQLFNFGWLIGDTDAVSQSVQKRLDSLLQVKMADTTR</sequence>
<dbReference type="GO" id="GO:0030288">
    <property type="term" value="C:outer membrane-bounded periplasmic space"/>
    <property type="evidence" value="ECO:0007669"/>
    <property type="project" value="TreeGrafter"/>
</dbReference>
<reference evidence="2 3" key="1">
    <citation type="submission" date="2023-04" db="EMBL/GenBank/DDBJ databases">
        <authorList>
            <person name="Hsu D."/>
        </authorList>
    </citation>
    <scope>NUCLEOTIDE SEQUENCE [LARGE SCALE GENOMIC DNA]</scope>
    <source>
        <strain evidence="2 3">MK1</strain>
    </source>
</reference>
<dbReference type="KEGG" id="dbc:MFMK1_002758"/>
<keyword evidence="1" id="KW-0812">Transmembrane</keyword>
<protein>
    <submittedName>
        <fullName evidence="2">Cell wall-binding repeat-containing protein</fullName>
    </submittedName>
</protein>
<dbReference type="InterPro" id="IPR051922">
    <property type="entry name" value="Bact_Sporulation_Assoc"/>
</dbReference>
<evidence type="ECO:0000313" key="3">
    <source>
        <dbReference type="Proteomes" id="UP001329915"/>
    </source>
</evidence>
<keyword evidence="1" id="KW-0472">Membrane</keyword>
<gene>
    <name evidence="2" type="ORF">MFMK1_002758</name>
</gene>
<keyword evidence="3" id="KW-1185">Reference proteome</keyword>
<keyword evidence="1" id="KW-1133">Transmembrane helix</keyword>
<dbReference type="Proteomes" id="UP001329915">
    <property type="component" value="Chromosome"/>
</dbReference>
<evidence type="ECO:0000256" key="1">
    <source>
        <dbReference type="SAM" id="Phobius"/>
    </source>
</evidence>
<evidence type="ECO:0000313" key="2">
    <source>
        <dbReference type="EMBL" id="WRO22914.1"/>
    </source>
</evidence>
<accession>A0AAU0UQ68</accession>
<dbReference type="PANTHER" id="PTHR30032">
    <property type="entry name" value="N-ACETYLMURAMOYL-L-ALANINE AMIDASE-RELATED"/>
    <property type="match status" value="1"/>
</dbReference>
<dbReference type="EMBL" id="CP121694">
    <property type="protein sequence ID" value="WRO22914.1"/>
    <property type="molecule type" value="Genomic_DNA"/>
</dbReference>
<dbReference type="RefSeq" id="WP_366922310.1">
    <property type="nucleotide sequence ID" value="NZ_CP121694.1"/>
</dbReference>
<organism evidence="2 3">
    <name type="scientific">Metallumcola ferriviriculae</name>
    <dbReference type="NCBI Taxonomy" id="3039180"/>
    <lineage>
        <taxon>Bacteria</taxon>
        <taxon>Bacillati</taxon>
        <taxon>Bacillota</taxon>
        <taxon>Clostridia</taxon>
        <taxon>Neomoorellales</taxon>
        <taxon>Desulfitibacteraceae</taxon>
        <taxon>Metallumcola</taxon>
    </lineage>
</organism>
<feature type="transmembrane region" description="Helical" evidence="1">
    <location>
        <begin position="12"/>
        <end position="31"/>
    </location>
</feature>
<dbReference type="PANTHER" id="PTHR30032:SF4">
    <property type="entry name" value="AMIDASE ENHANCER"/>
    <property type="match status" value="1"/>
</dbReference>
<name>A0AAU0UQ68_9FIRM</name>